<evidence type="ECO:0000313" key="2">
    <source>
        <dbReference type="WBParaSite" id="L893_g5677.t1"/>
    </source>
</evidence>
<name>A0A1I8AGZ4_9BILA</name>
<dbReference type="AlphaFoldDB" id="A0A1I8AGZ4"/>
<dbReference type="WBParaSite" id="L893_g5677.t1">
    <property type="protein sequence ID" value="L893_g5677.t1"/>
    <property type="gene ID" value="L893_g5677"/>
</dbReference>
<sequence length="78" mass="8384">MLGIGVFRHVHLVPPMKPNEPTLAAHFGQFNFPFVQPLFSSEATIQPGRLAVSSSPASDSTIAITWKKSCMSSRSLAG</sequence>
<proteinExistence type="predicted"/>
<protein>
    <submittedName>
        <fullName evidence="2">Uncharacterized protein</fullName>
    </submittedName>
</protein>
<dbReference type="Proteomes" id="UP000095287">
    <property type="component" value="Unplaced"/>
</dbReference>
<keyword evidence="1" id="KW-1185">Reference proteome</keyword>
<evidence type="ECO:0000313" key="1">
    <source>
        <dbReference type="Proteomes" id="UP000095287"/>
    </source>
</evidence>
<organism evidence="1 2">
    <name type="scientific">Steinernema glaseri</name>
    <dbReference type="NCBI Taxonomy" id="37863"/>
    <lineage>
        <taxon>Eukaryota</taxon>
        <taxon>Metazoa</taxon>
        <taxon>Ecdysozoa</taxon>
        <taxon>Nematoda</taxon>
        <taxon>Chromadorea</taxon>
        <taxon>Rhabditida</taxon>
        <taxon>Tylenchina</taxon>
        <taxon>Panagrolaimomorpha</taxon>
        <taxon>Strongyloidoidea</taxon>
        <taxon>Steinernematidae</taxon>
        <taxon>Steinernema</taxon>
    </lineage>
</organism>
<reference evidence="2" key="1">
    <citation type="submission" date="2016-11" db="UniProtKB">
        <authorList>
            <consortium name="WormBaseParasite"/>
        </authorList>
    </citation>
    <scope>IDENTIFICATION</scope>
</reference>
<accession>A0A1I8AGZ4</accession>